<evidence type="ECO:0000256" key="4">
    <source>
        <dbReference type="RuleBase" id="RU365014"/>
    </source>
</evidence>
<keyword evidence="2 4" id="KW-0560">Oxidoreductase</keyword>
<gene>
    <name evidence="6" type="ORF">AMD02_05945</name>
</gene>
<accession>A0A0M0KIN0</accession>
<comment type="caution">
    <text evidence="6">The sequence shown here is derived from an EMBL/GenBank/DDBJ whole genome shotgun (WGS) entry which is preliminary data.</text>
</comment>
<dbReference type="RefSeq" id="WP_010898911.1">
    <property type="nucleotide sequence ID" value="NZ_CP040441.1"/>
</dbReference>
<sequence length="330" mass="36323">MTEPRHKQLGLSDETVVHMYETMLLARKIDERMWLLNRAGKIPFVISCQGQEAAQVGAAFALDRTKDYILPYYRDMGVVLTFGMTAKDLMLSGFAKAEDPNSGGRQMPGHFGSKKLRIVTGSSPVTTQVPHAVGIALAGKMKGEDFITFTTFGEGSSNQGDFHEGANFAGVHKLPVIFMCENNKYAISVPIEKQLACEKVSDRAIGYGMPGVTVDGNDPLAVYEAVKQAADRARRGEGPSLIETVSYRLTPHSSDDDDRAYRSREEVEEAKKYDALITFAEYLLETGALTEEGKEAMDKRVSDMVNEATEYAERAPYADPEQALGHVYAE</sequence>
<proteinExistence type="inferred from homology"/>
<dbReference type="AlphaFoldDB" id="A0A0M0KIN0"/>
<dbReference type="Gene3D" id="3.40.50.970">
    <property type="match status" value="1"/>
</dbReference>
<reference evidence="6" key="1">
    <citation type="submission" date="2015-08" db="EMBL/GenBank/DDBJ databases">
        <title>Complete DNA Sequence of Pseudomonas syringae pv. actinidiae, the Causal Agent of Kiwifruit Canker Disease.</title>
        <authorList>
            <person name="Rikkerink E.H.A."/>
            <person name="Fineran P.C."/>
        </authorList>
    </citation>
    <scope>NUCLEOTIDE SEQUENCE</scope>
    <source>
        <strain evidence="6">DSM 13666</strain>
    </source>
</reference>
<evidence type="ECO:0000256" key="3">
    <source>
        <dbReference type="ARBA" id="ARBA00023052"/>
    </source>
</evidence>
<protein>
    <recommendedName>
        <fullName evidence="4">2-oxoisovalerate dehydrogenase subunit alpha</fullName>
        <ecNumber evidence="4">1.2.4.4</ecNumber>
    </recommendedName>
    <alternativeName>
        <fullName evidence="4">Branched-chain alpha-keto acid dehydrogenase E1 component alpha chain</fullName>
    </alternativeName>
</protein>
<dbReference type="EC" id="1.2.4.4" evidence="4"/>
<feature type="domain" description="Dehydrogenase E1 component" evidence="5">
    <location>
        <begin position="20"/>
        <end position="320"/>
    </location>
</feature>
<dbReference type="GeneID" id="87598282"/>
<dbReference type="SUPFAM" id="SSF52518">
    <property type="entry name" value="Thiamin diphosphate-binding fold (THDP-binding)"/>
    <property type="match status" value="1"/>
</dbReference>
<dbReference type="EMBL" id="LILD01000001">
    <property type="protein sequence ID" value="KOO38452.1"/>
    <property type="molecule type" value="Genomic_DNA"/>
</dbReference>
<evidence type="ECO:0000256" key="2">
    <source>
        <dbReference type="ARBA" id="ARBA00023002"/>
    </source>
</evidence>
<comment type="function">
    <text evidence="4">The branched-chain alpha-keto dehydrogenase complex catalyzes the overall conversion of alpha-keto acids to acyl-CoA and CO(2). It contains multiple copies of three enzymatic components: branched-chain alpha-keto acid decarboxylase (E1), lipoamide acyltransferase (E2) and lipoamide dehydrogenase (E3).</text>
</comment>
<evidence type="ECO:0000256" key="1">
    <source>
        <dbReference type="ARBA" id="ARBA00001964"/>
    </source>
</evidence>
<name>A0A0M0KIN0_ALKHA</name>
<dbReference type="InterPro" id="IPR029061">
    <property type="entry name" value="THDP-binding"/>
</dbReference>
<dbReference type="InterPro" id="IPR001017">
    <property type="entry name" value="DH_E1"/>
</dbReference>
<evidence type="ECO:0000313" key="6">
    <source>
        <dbReference type="EMBL" id="KOO38452.1"/>
    </source>
</evidence>
<comment type="cofactor">
    <cofactor evidence="1 4">
        <name>thiamine diphosphate</name>
        <dbReference type="ChEBI" id="CHEBI:58937"/>
    </cofactor>
</comment>
<accession>A0A4Y7WW46</accession>
<dbReference type="GO" id="GO:0009083">
    <property type="term" value="P:branched-chain amino acid catabolic process"/>
    <property type="evidence" value="ECO:0007669"/>
    <property type="project" value="TreeGrafter"/>
</dbReference>
<dbReference type="PANTHER" id="PTHR43380">
    <property type="entry name" value="2-OXOISOVALERATE DEHYDROGENASE SUBUNIT ALPHA, MITOCHONDRIAL"/>
    <property type="match status" value="1"/>
</dbReference>
<dbReference type="PATRIC" id="fig|136160.3.peg.1487"/>
<dbReference type="PANTHER" id="PTHR43380:SF1">
    <property type="entry name" value="2-OXOISOVALERATE DEHYDROGENASE SUBUNIT ALPHA, MITOCHONDRIAL"/>
    <property type="match status" value="1"/>
</dbReference>
<comment type="catalytic activity">
    <reaction evidence="4">
        <text>N(6)-[(R)-lipoyl]-L-lysyl-[protein] + 3-methyl-2-oxobutanoate + H(+) = N(6)-[(R)-S(8)-2-methylpropanoyldihydrolipoyl]-L-lysyl-[protein] + CO2</text>
        <dbReference type="Rhea" id="RHEA:13457"/>
        <dbReference type="Rhea" id="RHEA-COMP:10474"/>
        <dbReference type="Rhea" id="RHEA-COMP:10497"/>
        <dbReference type="ChEBI" id="CHEBI:11851"/>
        <dbReference type="ChEBI" id="CHEBI:15378"/>
        <dbReference type="ChEBI" id="CHEBI:16526"/>
        <dbReference type="ChEBI" id="CHEBI:83099"/>
        <dbReference type="ChEBI" id="CHEBI:83142"/>
        <dbReference type="EC" id="1.2.4.4"/>
    </reaction>
</comment>
<keyword evidence="3 4" id="KW-0786">Thiamine pyrophosphate</keyword>
<dbReference type="InterPro" id="IPR050771">
    <property type="entry name" value="Alpha-ketoacid_DH_E1_comp"/>
</dbReference>
<dbReference type="OMA" id="VLPYYRD"/>
<dbReference type="FunFam" id="3.40.50.970:FF:000032">
    <property type="entry name" value="2-oxoisovalerate dehydrogenase subunit alpha"/>
    <property type="match status" value="1"/>
</dbReference>
<dbReference type="GO" id="GO:0003863">
    <property type="term" value="F:branched-chain 2-oxo acid dehydrogenase activity"/>
    <property type="evidence" value="ECO:0007669"/>
    <property type="project" value="UniProtKB-EC"/>
</dbReference>
<dbReference type="Pfam" id="PF00676">
    <property type="entry name" value="E1_dh"/>
    <property type="match status" value="1"/>
</dbReference>
<comment type="similarity">
    <text evidence="4">Belongs to the BCKDHA family.</text>
</comment>
<dbReference type="CDD" id="cd02000">
    <property type="entry name" value="TPP_E1_PDC_ADC_BCADC"/>
    <property type="match status" value="1"/>
</dbReference>
<organism evidence="6">
    <name type="scientific">Halalkalibacterium halodurans</name>
    <name type="common">Bacillus halodurans</name>
    <dbReference type="NCBI Taxonomy" id="86665"/>
    <lineage>
        <taxon>Bacteria</taxon>
        <taxon>Bacillati</taxon>
        <taxon>Bacillota</taxon>
        <taxon>Bacilli</taxon>
        <taxon>Bacillales</taxon>
        <taxon>Bacillaceae</taxon>
        <taxon>Halalkalibacterium (ex Joshi et al. 2022)</taxon>
    </lineage>
</organism>
<evidence type="ECO:0000259" key="5">
    <source>
        <dbReference type="Pfam" id="PF00676"/>
    </source>
</evidence>